<feature type="transmembrane region" description="Helical" evidence="6">
    <location>
        <begin position="103"/>
        <end position="125"/>
    </location>
</feature>
<evidence type="ECO:0000256" key="3">
    <source>
        <dbReference type="ARBA" id="ARBA00022692"/>
    </source>
</evidence>
<keyword evidence="9" id="KW-1185">Reference proteome</keyword>
<dbReference type="PANTHER" id="PTHR43124">
    <property type="entry name" value="PURINE EFFLUX PUMP PBUE"/>
    <property type="match status" value="1"/>
</dbReference>
<dbReference type="InterPro" id="IPR020846">
    <property type="entry name" value="MFS_dom"/>
</dbReference>
<keyword evidence="4 6" id="KW-1133">Transmembrane helix</keyword>
<feature type="transmembrane region" description="Helical" evidence="6">
    <location>
        <begin position="9"/>
        <end position="32"/>
    </location>
</feature>
<feature type="transmembrane region" description="Helical" evidence="6">
    <location>
        <begin position="332"/>
        <end position="354"/>
    </location>
</feature>
<protein>
    <submittedName>
        <fullName evidence="8">MFS transporter</fullName>
    </submittedName>
</protein>
<keyword evidence="2" id="KW-1003">Cell membrane</keyword>
<dbReference type="EMBL" id="JAME01000003">
    <property type="protein sequence ID" value="ETX30445.1"/>
    <property type="molecule type" value="Genomic_DNA"/>
</dbReference>
<evidence type="ECO:0000256" key="5">
    <source>
        <dbReference type="ARBA" id="ARBA00023136"/>
    </source>
</evidence>
<feature type="transmembrane region" description="Helical" evidence="6">
    <location>
        <begin position="205"/>
        <end position="228"/>
    </location>
</feature>
<comment type="caution">
    <text evidence="8">The sequence shown here is derived from an EMBL/GenBank/DDBJ whole genome shotgun (WGS) entry which is preliminary data.</text>
</comment>
<dbReference type="Gene3D" id="1.20.1250.20">
    <property type="entry name" value="MFS general substrate transporter like domains"/>
    <property type="match status" value="1"/>
</dbReference>
<evidence type="ECO:0000313" key="8">
    <source>
        <dbReference type="EMBL" id="ETX30445.1"/>
    </source>
</evidence>
<feature type="transmembrane region" description="Helical" evidence="6">
    <location>
        <begin position="360"/>
        <end position="379"/>
    </location>
</feature>
<feature type="transmembrane region" description="Helical" evidence="6">
    <location>
        <begin position="243"/>
        <end position="261"/>
    </location>
</feature>
<evidence type="ECO:0000256" key="2">
    <source>
        <dbReference type="ARBA" id="ARBA00022475"/>
    </source>
</evidence>
<feature type="domain" description="Major facilitator superfamily (MFS) profile" evidence="7">
    <location>
        <begin position="10"/>
        <end position="384"/>
    </location>
</feature>
<dbReference type="InterPro" id="IPR036259">
    <property type="entry name" value="MFS_trans_sf"/>
</dbReference>
<dbReference type="AlphaFoldDB" id="X7FCA5"/>
<feature type="transmembrane region" description="Helical" evidence="6">
    <location>
        <begin position="293"/>
        <end position="312"/>
    </location>
</feature>
<dbReference type="GO" id="GO:0005886">
    <property type="term" value="C:plasma membrane"/>
    <property type="evidence" value="ECO:0007669"/>
    <property type="project" value="UniProtKB-SubCell"/>
</dbReference>
<gene>
    <name evidence="8" type="ORF">RISW2_12305</name>
</gene>
<comment type="subcellular location">
    <subcellularLocation>
        <location evidence="1">Cell membrane</location>
        <topology evidence="1">Multi-pass membrane protein</topology>
    </subcellularLocation>
</comment>
<dbReference type="eggNOG" id="COG2814">
    <property type="taxonomic scope" value="Bacteria"/>
</dbReference>
<dbReference type="SUPFAM" id="SSF103473">
    <property type="entry name" value="MFS general substrate transporter"/>
    <property type="match status" value="1"/>
</dbReference>
<evidence type="ECO:0000259" key="7">
    <source>
        <dbReference type="PROSITE" id="PS50850"/>
    </source>
</evidence>
<accession>X7FCA5</accession>
<reference evidence="8 9" key="1">
    <citation type="submission" date="2014-01" db="EMBL/GenBank/DDBJ databases">
        <title>Roseivivax isoporae LMG 25204 Genome Sequencing.</title>
        <authorList>
            <person name="Lai Q."/>
            <person name="Li G."/>
            <person name="Shao Z."/>
        </authorList>
    </citation>
    <scope>NUCLEOTIDE SEQUENCE [LARGE SCALE GENOMIC DNA]</scope>
    <source>
        <strain evidence="8 9">LMG 25204</strain>
    </source>
</reference>
<dbReference type="STRING" id="1449351.RISW2_12305"/>
<sequence length="392" mass="39792">MAEAGAPRAVIWTLSACNFVIGMGAFVVIGFLRPVADAFAVSSGTAGWLMTVYALSYAVLSPVLVSLTGAVGRRRVLAAGLAIFALGMALCALAPSLPVLMGARALAAAGAGMFTPVSAAVAAALSPPETRGRALAAVVFGLTLAQVAGVPAGGWIAYTFGWRAAFWVVLAVALAGIWLVWTRVPRGLRFRPVALSDLGIVLRDGLVMGAILFTTSFLGAIFVLYTFVGPLLSETMGWGRDGVTLALVVFGVGAVIGNLGGGWMADRLGAVPTMVTLCIAQIVLMPAFSGLPYPPALVLLLCFVWSLVGWSFMAGQQVRLLSLAPEEASVVLALNAAAIYVGSAIGSAVGGAVLSSAGTGALGVAGGIAAFLALGHILWSHRAARLRSLGAG</sequence>
<dbReference type="CDD" id="cd17324">
    <property type="entry name" value="MFS_NepI_like"/>
    <property type="match status" value="1"/>
</dbReference>
<proteinExistence type="predicted"/>
<evidence type="ECO:0000313" key="9">
    <source>
        <dbReference type="Proteomes" id="UP000023430"/>
    </source>
</evidence>
<dbReference type="Pfam" id="PF07690">
    <property type="entry name" value="MFS_1"/>
    <property type="match status" value="1"/>
</dbReference>
<dbReference type="PROSITE" id="PS50850">
    <property type="entry name" value="MFS"/>
    <property type="match status" value="1"/>
</dbReference>
<dbReference type="InterPro" id="IPR011701">
    <property type="entry name" value="MFS"/>
</dbReference>
<name>X7FCA5_9RHOB</name>
<dbReference type="InterPro" id="IPR050189">
    <property type="entry name" value="MFS_Efflux_Transporters"/>
</dbReference>
<dbReference type="PATRIC" id="fig|1449351.3.peg.497"/>
<evidence type="ECO:0000256" key="4">
    <source>
        <dbReference type="ARBA" id="ARBA00022989"/>
    </source>
</evidence>
<evidence type="ECO:0000256" key="6">
    <source>
        <dbReference type="SAM" id="Phobius"/>
    </source>
</evidence>
<feature type="transmembrane region" description="Helical" evidence="6">
    <location>
        <begin position="76"/>
        <end position="97"/>
    </location>
</feature>
<keyword evidence="5 6" id="KW-0472">Membrane</keyword>
<feature type="transmembrane region" description="Helical" evidence="6">
    <location>
        <begin position="137"/>
        <end position="158"/>
    </location>
</feature>
<organism evidence="8 9">
    <name type="scientific">Roseivivax isoporae LMG 25204</name>
    <dbReference type="NCBI Taxonomy" id="1449351"/>
    <lineage>
        <taxon>Bacteria</taxon>
        <taxon>Pseudomonadati</taxon>
        <taxon>Pseudomonadota</taxon>
        <taxon>Alphaproteobacteria</taxon>
        <taxon>Rhodobacterales</taxon>
        <taxon>Roseobacteraceae</taxon>
        <taxon>Roseivivax</taxon>
    </lineage>
</organism>
<feature type="transmembrane region" description="Helical" evidence="6">
    <location>
        <begin position="268"/>
        <end position="287"/>
    </location>
</feature>
<evidence type="ECO:0000256" key="1">
    <source>
        <dbReference type="ARBA" id="ARBA00004651"/>
    </source>
</evidence>
<keyword evidence="3 6" id="KW-0812">Transmembrane</keyword>
<dbReference type="GO" id="GO:0022857">
    <property type="term" value="F:transmembrane transporter activity"/>
    <property type="evidence" value="ECO:0007669"/>
    <property type="project" value="InterPro"/>
</dbReference>
<dbReference type="Proteomes" id="UP000023430">
    <property type="component" value="Unassembled WGS sequence"/>
</dbReference>
<dbReference type="PANTHER" id="PTHR43124:SF10">
    <property type="entry name" value="PURINE EFFLUX PUMP PBUE"/>
    <property type="match status" value="1"/>
</dbReference>
<feature type="transmembrane region" description="Helical" evidence="6">
    <location>
        <begin position="164"/>
        <end position="184"/>
    </location>
</feature>
<feature type="transmembrane region" description="Helical" evidence="6">
    <location>
        <begin position="38"/>
        <end position="64"/>
    </location>
</feature>
<dbReference type="OrthoDB" id="9788453at2"/>